<feature type="active site" description="Nucleophile" evidence="7">
    <location>
        <position position="298"/>
    </location>
</feature>
<evidence type="ECO:0000256" key="1">
    <source>
        <dbReference type="ARBA" id="ARBA00004752"/>
    </source>
</evidence>
<comment type="similarity">
    <text evidence="2">Belongs to the YkuD family.</text>
</comment>
<evidence type="ECO:0000256" key="7">
    <source>
        <dbReference type="PROSITE-ProRule" id="PRU01373"/>
    </source>
</evidence>
<dbReference type="GO" id="GO:0018104">
    <property type="term" value="P:peptidoglycan-protein cross-linking"/>
    <property type="evidence" value="ECO:0007669"/>
    <property type="project" value="TreeGrafter"/>
</dbReference>
<evidence type="ECO:0000256" key="6">
    <source>
        <dbReference type="ARBA" id="ARBA00023316"/>
    </source>
</evidence>
<evidence type="ECO:0000256" key="8">
    <source>
        <dbReference type="SAM" id="SignalP"/>
    </source>
</evidence>
<evidence type="ECO:0000256" key="3">
    <source>
        <dbReference type="ARBA" id="ARBA00022679"/>
    </source>
</evidence>
<keyword evidence="4 7" id="KW-0133">Cell shape</keyword>
<dbReference type="InterPro" id="IPR036365">
    <property type="entry name" value="PGBD-like_sf"/>
</dbReference>
<keyword evidence="6 7" id="KW-0961">Cell wall biogenesis/degradation</keyword>
<feature type="signal peptide" evidence="8">
    <location>
        <begin position="1"/>
        <end position="21"/>
    </location>
</feature>
<evidence type="ECO:0000313" key="11">
    <source>
        <dbReference type="Proteomes" id="UP000272706"/>
    </source>
</evidence>
<dbReference type="Proteomes" id="UP000272706">
    <property type="component" value="Unassembled WGS sequence"/>
</dbReference>
<feature type="chain" id="PRO_5017268242" evidence="8">
    <location>
        <begin position="22"/>
        <end position="334"/>
    </location>
</feature>
<dbReference type="SUPFAM" id="SSF47090">
    <property type="entry name" value="PGBD-like"/>
    <property type="match status" value="1"/>
</dbReference>
<dbReference type="GO" id="GO:0008360">
    <property type="term" value="P:regulation of cell shape"/>
    <property type="evidence" value="ECO:0007669"/>
    <property type="project" value="UniProtKB-UniRule"/>
</dbReference>
<dbReference type="PROSITE" id="PS52029">
    <property type="entry name" value="LD_TPASE"/>
    <property type="match status" value="1"/>
</dbReference>
<gene>
    <name evidence="10" type="ORF">D3227_36205</name>
</gene>
<dbReference type="GO" id="GO:0005576">
    <property type="term" value="C:extracellular region"/>
    <property type="evidence" value="ECO:0007669"/>
    <property type="project" value="TreeGrafter"/>
</dbReference>
<comment type="caution">
    <text evidence="10">The sequence shown here is derived from an EMBL/GenBank/DDBJ whole genome shotgun (WGS) entry which is preliminary data.</text>
</comment>
<dbReference type="GO" id="GO:0016740">
    <property type="term" value="F:transferase activity"/>
    <property type="evidence" value="ECO:0007669"/>
    <property type="project" value="UniProtKB-KW"/>
</dbReference>
<evidence type="ECO:0000256" key="5">
    <source>
        <dbReference type="ARBA" id="ARBA00022984"/>
    </source>
</evidence>
<dbReference type="InterPro" id="IPR002477">
    <property type="entry name" value="Peptidoglycan-bd-like"/>
</dbReference>
<keyword evidence="3" id="KW-0808">Transferase</keyword>
<dbReference type="InterPro" id="IPR038063">
    <property type="entry name" value="Transpep_catalytic_dom"/>
</dbReference>
<dbReference type="AlphaFoldDB" id="A0A3A5JWX3"/>
<evidence type="ECO:0000256" key="4">
    <source>
        <dbReference type="ARBA" id="ARBA00022960"/>
    </source>
</evidence>
<dbReference type="UniPathway" id="UPA00219"/>
<dbReference type="PANTHER" id="PTHR30582">
    <property type="entry name" value="L,D-TRANSPEPTIDASE"/>
    <property type="match status" value="1"/>
</dbReference>
<dbReference type="InterPro" id="IPR005490">
    <property type="entry name" value="LD_TPept_cat_dom"/>
</dbReference>
<protein>
    <submittedName>
        <fullName evidence="10">Murein L,D-transpeptidase</fullName>
    </submittedName>
</protein>
<dbReference type="InterPro" id="IPR036366">
    <property type="entry name" value="PGBDSf"/>
</dbReference>
<evidence type="ECO:0000313" key="10">
    <source>
        <dbReference type="EMBL" id="RJT27368.1"/>
    </source>
</evidence>
<dbReference type="EMBL" id="QZWZ01000062">
    <property type="protein sequence ID" value="RJT27368.1"/>
    <property type="molecule type" value="Genomic_DNA"/>
</dbReference>
<name>A0A3A5JWX3_9HYPH</name>
<evidence type="ECO:0000259" key="9">
    <source>
        <dbReference type="PROSITE" id="PS52029"/>
    </source>
</evidence>
<comment type="pathway">
    <text evidence="1 7">Cell wall biogenesis; peptidoglycan biosynthesis.</text>
</comment>
<keyword evidence="11" id="KW-1185">Reference proteome</keyword>
<dbReference type="CDD" id="cd16913">
    <property type="entry name" value="YkuD_like"/>
    <property type="match status" value="1"/>
</dbReference>
<feature type="active site" description="Proton donor/acceptor" evidence="7">
    <location>
        <position position="282"/>
    </location>
</feature>
<reference evidence="10 11" key="1">
    <citation type="submission" date="2018-09" db="EMBL/GenBank/DDBJ databases">
        <title>Mesorhizobium carmichaelinearum sp. nov. isolated from Carmichaelinea spp. root nodules in New Zealand.</title>
        <authorList>
            <person name="De Meyer S.E."/>
        </authorList>
    </citation>
    <scope>NUCLEOTIDE SEQUENCE [LARGE SCALE GENOMIC DNA]</scope>
    <source>
        <strain evidence="10 11">ICMP19557</strain>
    </source>
</reference>
<dbReference type="InterPro" id="IPR050979">
    <property type="entry name" value="LD-transpeptidase"/>
</dbReference>
<dbReference type="RefSeq" id="WP_120018908.1">
    <property type="nucleotide sequence ID" value="NZ_QZWZ01000062.1"/>
</dbReference>
<feature type="domain" description="L,D-TPase catalytic" evidence="9">
    <location>
        <begin position="189"/>
        <end position="322"/>
    </location>
</feature>
<accession>A0A3A5JWX3</accession>
<keyword evidence="5 7" id="KW-0573">Peptidoglycan synthesis</keyword>
<dbReference type="OrthoDB" id="9787225at2"/>
<dbReference type="Gene3D" id="1.10.101.10">
    <property type="entry name" value="PGBD-like superfamily/PGBD"/>
    <property type="match status" value="1"/>
</dbReference>
<dbReference type="PANTHER" id="PTHR30582:SF30">
    <property type="entry name" value="BLR4375 PROTEIN"/>
    <property type="match status" value="1"/>
</dbReference>
<dbReference type="Gene3D" id="2.40.440.10">
    <property type="entry name" value="L,D-transpeptidase catalytic domain-like"/>
    <property type="match status" value="1"/>
</dbReference>
<keyword evidence="8" id="KW-0732">Signal</keyword>
<dbReference type="GO" id="GO:0071972">
    <property type="term" value="F:peptidoglycan L,D-transpeptidase activity"/>
    <property type="evidence" value="ECO:0007669"/>
    <property type="project" value="TreeGrafter"/>
</dbReference>
<dbReference type="Pfam" id="PF01471">
    <property type="entry name" value="PG_binding_1"/>
    <property type="match status" value="1"/>
</dbReference>
<dbReference type="GO" id="GO:0071555">
    <property type="term" value="P:cell wall organization"/>
    <property type="evidence" value="ECO:0007669"/>
    <property type="project" value="UniProtKB-UniRule"/>
</dbReference>
<dbReference type="SUPFAM" id="SSF141523">
    <property type="entry name" value="L,D-transpeptidase catalytic domain-like"/>
    <property type="match status" value="1"/>
</dbReference>
<sequence length="334" mass="36411">MIRLVLFIAAALVLASAGTEAAKLDLATVNQAQFAAGEPKGFSPALLKAQILLDRARFSPGLIDGRVSENFTKAVRAFQAANGFPSDGKLTLETWDKLMATSGSPVLVTYELSRKDVRGPFTKRIPARLERMARLPRLGYHNAMEKLAERFHVSEQLLRRLNPGTRFKKVGTKLLVPDVGRGDPPTAVAGVEVDKGARLVRVLDPSGKWLAVFPASIGSDEKPAPNGEAEIKRVVHNPTYHYDPDFAFKGVKSKRPFTIAAGPNNPVGSIWIDLSIESYGIHGTPEPGKIGTTFSHGCIRLTNWDAEDLASMVQKNTKVSFKDEMANADDERPQ</sequence>
<proteinExistence type="inferred from homology"/>
<evidence type="ECO:0000256" key="2">
    <source>
        <dbReference type="ARBA" id="ARBA00005992"/>
    </source>
</evidence>
<organism evidence="10 11">
    <name type="scientific">Mesorhizobium waimense</name>
    <dbReference type="NCBI Taxonomy" id="1300307"/>
    <lineage>
        <taxon>Bacteria</taxon>
        <taxon>Pseudomonadati</taxon>
        <taxon>Pseudomonadota</taxon>
        <taxon>Alphaproteobacteria</taxon>
        <taxon>Hyphomicrobiales</taxon>
        <taxon>Phyllobacteriaceae</taxon>
        <taxon>Mesorhizobium</taxon>
    </lineage>
</organism>
<dbReference type="Pfam" id="PF03734">
    <property type="entry name" value="YkuD"/>
    <property type="match status" value="1"/>
</dbReference>